<organism evidence="8 9">
    <name type="scientific">Macrosiphum euphorbiae</name>
    <name type="common">potato aphid</name>
    <dbReference type="NCBI Taxonomy" id="13131"/>
    <lineage>
        <taxon>Eukaryota</taxon>
        <taxon>Metazoa</taxon>
        <taxon>Ecdysozoa</taxon>
        <taxon>Arthropoda</taxon>
        <taxon>Hexapoda</taxon>
        <taxon>Insecta</taxon>
        <taxon>Pterygota</taxon>
        <taxon>Neoptera</taxon>
        <taxon>Paraneoptera</taxon>
        <taxon>Hemiptera</taxon>
        <taxon>Sternorrhyncha</taxon>
        <taxon>Aphidomorpha</taxon>
        <taxon>Aphidoidea</taxon>
        <taxon>Aphididae</taxon>
        <taxon>Macrosiphini</taxon>
        <taxon>Macrosiphum</taxon>
    </lineage>
</organism>
<evidence type="ECO:0000256" key="3">
    <source>
        <dbReference type="ARBA" id="ARBA00022771"/>
    </source>
</evidence>
<protein>
    <recommendedName>
        <fullName evidence="7">HAT C-terminal dimerisation domain-containing protein</fullName>
    </recommendedName>
</protein>
<proteinExistence type="predicted"/>
<sequence length="494" mass="55930">MPLWSTEKDGFKLLMKTVAPKYKIPSRKTITKLISSKYDVLYTQIKNKLSLVENIALTTDIWTDTINTKRYLGMTGHFLSLSKLQLESVTLGVLELQERHTSENIIGWLNNLLVKWGIEKNQIILVVTDNGANIKNAVYNFFGKAKHLPCFAHTLNLVVQNALDDTNDIANLINEIKRLVTFFKHSVAATDEFNKISKLKLKQSIPTRWNSIYYMLQRFIICSDNIASTIVKFHSSPPMISGTQLFIAKEIMFLLKPFEAATKELCGQNYVTASKVIPLLHCLIKKNEPIEIKNVISLDFKNNLLKNLNTRFGRVEYLEIFSIATILVPRFKTLHSNDPIASSKAIGTIKNKIIDIRTECSESSSSNAGNSSDDENPDNLWSVHKELGSKKAVNEPMYSNEMPTDLKHYLNQPTLSLGDDILTFWDTHGPIYPKLKKVVEPYLAMVATSVPSERLFSKAGQIVTDSSNRLTGKNFNQLMFLGSLSEKDWHLDLI</sequence>
<dbReference type="PANTHER" id="PTHR46481:SF10">
    <property type="entry name" value="ZINC FINGER BED DOMAIN-CONTAINING PROTEIN 39"/>
    <property type="match status" value="1"/>
</dbReference>
<dbReference type="GO" id="GO:0005634">
    <property type="term" value="C:nucleus"/>
    <property type="evidence" value="ECO:0007669"/>
    <property type="project" value="UniProtKB-SubCell"/>
</dbReference>
<dbReference type="GO" id="GO:0046983">
    <property type="term" value="F:protein dimerization activity"/>
    <property type="evidence" value="ECO:0007669"/>
    <property type="project" value="InterPro"/>
</dbReference>
<name>A0AAV0XTS4_9HEMI</name>
<dbReference type="GO" id="GO:0008270">
    <property type="term" value="F:zinc ion binding"/>
    <property type="evidence" value="ECO:0007669"/>
    <property type="project" value="UniProtKB-KW"/>
</dbReference>
<evidence type="ECO:0000256" key="2">
    <source>
        <dbReference type="ARBA" id="ARBA00022723"/>
    </source>
</evidence>
<evidence type="ECO:0000313" key="9">
    <source>
        <dbReference type="Proteomes" id="UP001160148"/>
    </source>
</evidence>
<dbReference type="Proteomes" id="UP001160148">
    <property type="component" value="Unassembled WGS sequence"/>
</dbReference>
<dbReference type="AlphaFoldDB" id="A0AAV0XTS4"/>
<feature type="region of interest" description="Disordered" evidence="6">
    <location>
        <begin position="360"/>
        <end position="381"/>
    </location>
</feature>
<dbReference type="SUPFAM" id="SSF53098">
    <property type="entry name" value="Ribonuclease H-like"/>
    <property type="match status" value="1"/>
</dbReference>
<feature type="compositionally biased region" description="Low complexity" evidence="6">
    <location>
        <begin position="361"/>
        <end position="371"/>
    </location>
</feature>
<dbReference type="PANTHER" id="PTHR46481">
    <property type="entry name" value="ZINC FINGER BED DOMAIN-CONTAINING PROTEIN 4"/>
    <property type="match status" value="1"/>
</dbReference>
<keyword evidence="5" id="KW-0539">Nucleus</keyword>
<evidence type="ECO:0000256" key="6">
    <source>
        <dbReference type="SAM" id="MobiDB-lite"/>
    </source>
</evidence>
<dbReference type="InterPro" id="IPR012337">
    <property type="entry name" value="RNaseH-like_sf"/>
</dbReference>
<keyword evidence="3" id="KW-0863">Zinc-finger</keyword>
<feature type="domain" description="HAT C-terminal dimerisation" evidence="7">
    <location>
        <begin position="405"/>
        <end position="481"/>
    </location>
</feature>
<reference evidence="8 9" key="1">
    <citation type="submission" date="2023-01" db="EMBL/GenBank/DDBJ databases">
        <authorList>
            <person name="Whitehead M."/>
        </authorList>
    </citation>
    <scope>NUCLEOTIDE SEQUENCE [LARGE SCALE GENOMIC DNA]</scope>
</reference>
<comment type="subcellular location">
    <subcellularLocation>
        <location evidence="1">Nucleus</location>
    </subcellularLocation>
</comment>
<evidence type="ECO:0000256" key="1">
    <source>
        <dbReference type="ARBA" id="ARBA00004123"/>
    </source>
</evidence>
<keyword evidence="4" id="KW-0862">Zinc</keyword>
<evidence type="ECO:0000256" key="5">
    <source>
        <dbReference type="ARBA" id="ARBA00023242"/>
    </source>
</evidence>
<evidence type="ECO:0000259" key="7">
    <source>
        <dbReference type="Pfam" id="PF05699"/>
    </source>
</evidence>
<dbReference type="Pfam" id="PF05699">
    <property type="entry name" value="Dimer_Tnp_hAT"/>
    <property type="match status" value="1"/>
</dbReference>
<gene>
    <name evidence="8" type="ORF">MEUPH1_LOCUS25968</name>
</gene>
<accession>A0AAV0XTS4</accession>
<keyword evidence="9" id="KW-1185">Reference proteome</keyword>
<evidence type="ECO:0000313" key="8">
    <source>
        <dbReference type="EMBL" id="CAI6372034.1"/>
    </source>
</evidence>
<comment type="caution">
    <text evidence="8">The sequence shown here is derived from an EMBL/GenBank/DDBJ whole genome shotgun (WGS) entry which is preliminary data.</text>
</comment>
<evidence type="ECO:0000256" key="4">
    <source>
        <dbReference type="ARBA" id="ARBA00022833"/>
    </source>
</evidence>
<dbReference type="EMBL" id="CARXXK010001017">
    <property type="protein sequence ID" value="CAI6372034.1"/>
    <property type="molecule type" value="Genomic_DNA"/>
</dbReference>
<dbReference type="InterPro" id="IPR008906">
    <property type="entry name" value="HATC_C_dom"/>
</dbReference>
<keyword evidence="2" id="KW-0479">Metal-binding</keyword>
<dbReference type="InterPro" id="IPR052035">
    <property type="entry name" value="ZnF_BED_domain_contain"/>
</dbReference>